<dbReference type="EMBL" id="JBIAPK010000012">
    <property type="protein sequence ID" value="MFF3343008.1"/>
    <property type="molecule type" value="Genomic_DNA"/>
</dbReference>
<dbReference type="RefSeq" id="WP_387898303.1">
    <property type="nucleotide sequence ID" value="NZ_JBIAPK010000012.1"/>
</dbReference>
<keyword evidence="3" id="KW-1185">Reference proteome</keyword>
<evidence type="ECO:0000313" key="3">
    <source>
        <dbReference type="Proteomes" id="UP001601976"/>
    </source>
</evidence>
<evidence type="ECO:0000313" key="2">
    <source>
        <dbReference type="EMBL" id="MFF3343008.1"/>
    </source>
</evidence>
<sequence>MLHEHLAHARVDEAAEEVVQELGLGGEVGQERADEGRGGNAGFVELGQGAQATGGERGTPPASG</sequence>
<evidence type="ECO:0000256" key="1">
    <source>
        <dbReference type="SAM" id="MobiDB-lite"/>
    </source>
</evidence>
<proteinExistence type="predicted"/>
<dbReference type="Proteomes" id="UP001601976">
    <property type="component" value="Unassembled WGS sequence"/>
</dbReference>
<feature type="region of interest" description="Disordered" evidence="1">
    <location>
        <begin position="25"/>
        <end position="64"/>
    </location>
</feature>
<gene>
    <name evidence="2" type="ORF">ACFYWW_30535</name>
</gene>
<organism evidence="2 3">
    <name type="scientific">Streptomyces flavidovirens</name>
    <dbReference type="NCBI Taxonomy" id="67298"/>
    <lineage>
        <taxon>Bacteria</taxon>
        <taxon>Bacillati</taxon>
        <taxon>Actinomycetota</taxon>
        <taxon>Actinomycetes</taxon>
        <taxon>Kitasatosporales</taxon>
        <taxon>Streptomycetaceae</taxon>
        <taxon>Streptomyces</taxon>
    </lineage>
</organism>
<reference evidence="2 3" key="1">
    <citation type="submission" date="2024-10" db="EMBL/GenBank/DDBJ databases">
        <title>The Natural Products Discovery Center: Release of the First 8490 Sequenced Strains for Exploring Actinobacteria Biosynthetic Diversity.</title>
        <authorList>
            <person name="Kalkreuter E."/>
            <person name="Kautsar S.A."/>
            <person name="Yang D."/>
            <person name="Bader C.D."/>
            <person name="Teijaro C.N."/>
            <person name="Fluegel L."/>
            <person name="Davis C.M."/>
            <person name="Simpson J.R."/>
            <person name="Lauterbach L."/>
            <person name="Steele A.D."/>
            <person name="Gui C."/>
            <person name="Meng S."/>
            <person name="Li G."/>
            <person name="Viehrig K."/>
            <person name="Ye F."/>
            <person name="Su P."/>
            <person name="Kiefer A.F."/>
            <person name="Nichols A."/>
            <person name="Cepeda A.J."/>
            <person name="Yan W."/>
            <person name="Fan B."/>
            <person name="Jiang Y."/>
            <person name="Adhikari A."/>
            <person name="Zheng C.-J."/>
            <person name="Schuster L."/>
            <person name="Cowan T.M."/>
            <person name="Smanski M.J."/>
            <person name="Chevrette M.G."/>
            <person name="De Carvalho L.P.S."/>
            <person name="Shen B."/>
        </authorList>
    </citation>
    <scope>NUCLEOTIDE SEQUENCE [LARGE SCALE GENOMIC DNA]</scope>
    <source>
        <strain evidence="2 3">NPDC003029</strain>
    </source>
</reference>
<accession>A0ABW6RQ74</accession>
<comment type="caution">
    <text evidence="2">The sequence shown here is derived from an EMBL/GenBank/DDBJ whole genome shotgun (WGS) entry which is preliminary data.</text>
</comment>
<protein>
    <submittedName>
        <fullName evidence="2">Uncharacterized protein</fullName>
    </submittedName>
</protein>
<name>A0ABW6RQ74_9ACTN</name>